<evidence type="ECO:0008006" key="2">
    <source>
        <dbReference type="Google" id="ProtNLM"/>
    </source>
</evidence>
<dbReference type="EMBL" id="JPOX01000043">
    <property type="protein sequence ID" value="KFX42523.1"/>
    <property type="molecule type" value="Genomic_DNA"/>
</dbReference>
<dbReference type="HOGENOM" id="CLU_627275_0_0_1"/>
<accession>A0A093XBF6</accession>
<reference key="1">
    <citation type="journal article" date="2014" name="PLoS Genet.">
        <title>Signature Gene Expression Reveals Novel Clues to the Molecular Mechanisms of Dimorphic Transition in Penicillium marneffei.</title>
        <authorList>
            <person name="Yang E."/>
            <person name="Wang G."/>
            <person name="Cai J."/>
            <person name="Woo P.C."/>
            <person name="Lau S.K."/>
            <person name="Yuen K.-Y."/>
            <person name="Chow W.-N."/>
            <person name="Lin X."/>
        </authorList>
    </citation>
    <scope>NUCLEOTIDE SEQUENCE [LARGE SCALE GENOMIC DNA]</scope>
    <source>
        <strain>PM1</strain>
    </source>
</reference>
<comment type="caution">
    <text evidence="1">The sequence shown here is derived from an EMBL/GenBank/DDBJ whole genome shotgun (WGS) entry which is preliminary data.</text>
</comment>
<protein>
    <recommendedName>
        <fullName evidence="2">Protein kinase domain-containing protein</fullName>
    </recommendedName>
</protein>
<gene>
    <name evidence="1" type="ORF">GQ26_0430110</name>
</gene>
<proteinExistence type="predicted"/>
<organism evidence="1">
    <name type="scientific">Talaromyces marneffei PM1</name>
    <dbReference type="NCBI Taxonomy" id="1077442"/>
    <lineage>
        <taxon>Eukaryota</taxon>
        <taxon>Fungi</taxon>
        <taxon>Dikarya</taxon>
        <taxon>Ascomycota</taxon>
        <taxon>Pezizomycotina</taxon>
        <taxon>Eurotiomycetes</taxon>
        <taxon>Eurotiomycetidae</taxon>
        <taxon>Eurotiales</taxon>
        <taxon>Trichocomaceae</taxon>
        <taxon>Talaromyces</taxon>
        <taxon>Talaromyces sect. Talaromyces</taxon>
    </lineage>
</organism>
<name>A0A093XBF6_TALMA</name>
<dbReference type="InterPro" id="IPR011009">
    <property type="entry name" value="Kinase-like_dom_sf"/>
</dbReference>
<sequence length="437" mass="50417">MEMQDSPETSSWRQEFLSKFTAIPASETTFSLPEQGGLESYQYNALEFKGGIRVNKKHPISVWRATANNRLFAIKQPVSDQEVMRLIKTFREAFPEILNESILDRLRQDYDPFILEKRAYERIYQASKGSKAYFPECYDCPKKRILVIEYLRPSLTSRCICSNSVPAYFSKDLELLRKEKTHINLSNLEKRWYESLFIDRLKRLTALHSIGITHGDIKEDHFRLPGDFHDTVLFDFSRAYTITSERPYLVQGRMIDSRYTSRWAAWRRASEMLNLAPSSIKENAFKSRYDLNDEDSLAKSSSAERELIAMRVYRVPAEFAFPSLASILPFLEEASTGKLRTWLISMAGSLEDYVALWIKSHGSGGSYLIAMASESGETTFYDSSPGTVKTESGKYYLFLIPRSWLEMLKVSEEFATRILMTRSGKRAWTVNREASFG</sequence>
<reference evidence="1" key="2">
    <citation type="journal article" date="2014" name="PLoS Genet.">
        <title>Signature gene expression reveals novel clues to the molecular mechanisms of dimorphic transition in Penicillium marneffei.</title>
        <authorList>
            <person name="Yang E."/>
            <person name="Wang G."/>
            <person name="Cai J."/>
            <person name="Woo P.C."/>
            <person name="Lau S.K."/>
            <person name="Yuen K.-Y."/>
            <person name="Chow W.-N."/>
            <person name="Lin X."/>
        </authorList>
    </citation>
    <scope>NUCLEOTIDE SEQUENCE</scope>
    <source>
        <strain evidence="1">PM1</strain>
    </source>
</reference>
<dbReference type="AlphaFoldDB" id="A0A093XBF6"/>
<evidence type="ECO:0000313" key="1">
    <source>
        <dbReference type="EMBL" id="KFX42523.1"/>
    </source>
</evidence>
<dbReference type="SUPFAM" id="SSF56112">
    <property type="entry name" value="Protein kinase-like (PK-like)"/>
    <property type="match status" value="1"/>
</dbReference>